<dbReference type="STRING" id="1401328.P856_232"/>
<dbReference type="InterPro" id="IPR001608">
    <property type="entry name" value="Ala_racemase_N"/>
</dbReference>
<feature type="domain" description="Alanine racemase N-terminal" evidence="5">
    <location>
        <begin position="67"/>
        <end position="254"/>
    </location>
</feature>
<comment type="similarity">
    <text evidence="2 4">Belongs to the pyridoxal phosphate-binding protein YggS/PROSC family.</text>
</comment>
<dbReference type="Gene3D" id="3.20.20.10">
    <property type="entry name" value="Alanine racemase"/>
    <property type="match status" value="1"/>
</dbReference>
<name>V9TUU1_9PROT</name>
<sequence length="257" mass="29537">MYYCFLKDYQYDNFVNVWRIKRIVLRKENANINPSVIRQISNNINSIRKDIERSANESELDPAGITLIAVSKGQQLEKIEAALITGQRVFAENRIQEAESKWLDYRARYDNVELHLICPLQTNKIRKAVKIFDVIQTIDHQKLAWEIAKEMEKQDRRLACYIQVNTGEEKHKAGVNPSSSDGFITECRDKLGLNIVGLMCIPPVNDNPILHFAMLREIAKRNNITNLSMGMSNDFEKAVKMGATHIRIGRAIFSKSQ</sequence>
<evidence type="ECO:0000256" key="2">
    <source>
        <dbReference type="HAMAP-Rule" id="MF_02087"/>
    </source>
</evidence>
<dbReference type="HAMAP" id="MF_02087">
    <property type="entry name" value="PLP_homeostasis"/>
    <property type="match status" value="1"/>
</dbReference>
<dbReference type="PANTHER" id="PTHR10146:SF14">
    <property type="entry name" value="PYRIDOXAL PHOSPHATE HOMEOSTASIS PROTEIN"/>
    <property type="match status" value="1"/>
</dbReference>
<dbReference type="FunFam" id="3.20.20.10:FF:000018">
    <property type="entry name" value="Pyridoxal phosphate homeostasis protein"/>
    <property type="match status" value="1"/>
</dbReference>
<dbReference type="NCBIfam" id="TIGR00044">
    <property type="entry name" value="YggS family pyridoxal phosphate-dependent enzyme"/>
    <property type="match status" value="1"/>
</dbReference>
<dbReference type="PIRSF" id="PIRSF004848">
    <property type="entry name" value="YBL036c_PLPDEIII"/>
    <property type="match status" value="1"/>
</dbReference>
<evidence type="ECO:0000256" key="1">
    <source>
        <dbReference type="ARBA" id="ARBA00022898"/>
    </source>
</evidence>
<dbReference type="EMBL" id="CP006745">
    <property type="protein sequence ID" value="AHC73463.1"/>
    <property type="molecule type" value="Genomic_DNA"/>
</dbReference>
<reference evidence="6 7" key="1">
    <citation type="journal article" date="2013" name="PLoS ONE">
        <title>Bacterial endosymbiosis in a chordate host: long-term co-evolution and conservation of secondary metabolism.</title>
        <authorList>
            <person name="Kwan J.C."/>
            <person name="Schmidt E.W."/>
        </authorList>
    </citation>
    <scope>NUCLEOTIDE SEQUENCE [LARGE SCALE GENOMIC DNA]</scope>
    <source>
        <strain evidence="7">faulkneri L5</strain>
    </source>
</reference>
<dbReference type="SUPFAM" id="SSF51419">
    <property type="entry name" value="PLP-binding barrel"/>
    <property type="match status" value="1"/>
</dbReference>
<dbReference type="KEGG" id="efk:P856_232"/>
<keyword evidence="7" id="KW-1185">Reference proteome</keyword>
<accession>V9TUU1</accession>
<evidence type="ECO:0000313" key="7">
    <source>
        <dbReference type="Proteomes" id="UP000018700"/>
    </source>
</evidence>
<comment type="cofactor">
    <cofactor evidence="3">
        <name>pyridoxal 5'-phosphate</name>
        <dbReference type="ChEBI" id="CHEBI:597326"/>
    </cofactor>
</comment>
<evidence type="ECO:0000259" key="5">
    <source>
        <dbReference type="Pfam" id="PF01168"/>
    </source>
</evidence>
<dbReference type="CDD" id="cd00635">
    <property type="entry name" value="PLPDE_III_YBL036c_like"/>
    <property type="match status" value="1"/>
</dbReference>
<dbReference type="PANTHER" id="PTHR10146">
    <property type="entry name" value="PROLINE SYNTHETASE CO-TRANSCRIBED BACTERIAL HOMOLOG PROTEIN"/>
    <property type="match status" value="1"/>
</dbReference>
<proteinExistence type="inferred from homology"/>
<keyword evidence="1 2" id="KW-0663">Pyridoxal phosphate</keyword>
<evidence type="ECO:0000313" key="6">
    <source>
        <dbReference type="EMBL" id="AHC73463.1"/>
    </source>
</evidence>
<protein>
    <recommendedName>
        <fullName evidence="2">Pyridoxal phosphate homeostasis protein</fullName>
        <shortName evidence="2">PLP homeostasis protein</shortName>
    </recommendedName>
</protein>
<dbReference type="Proteomes" id="UP000018700">
    <property type="component" value="Chromosome"/>
</dbReference>
<dbReference type="PATRIC" id="fig|1401328.3.peg.224"/>
<gene>
    <name evidence="6" type="ORF">P856_232</name>
</gene>
<dbReference type="eggNOG" id="COG0325">
    <property type="taxonomic scope" value="Bacteria"/>
</dbReference>
<evidence type="ECO:0000256" key="4">
    <source>
        <dbReference type="RuleBase" id="RU004514"/>
    </source>
</evidence>
<dbReference type="InterPro" id="IPR011078">
    <property type="entry name" value="PyrdxlP_homeostasis"/>
</dbReference>
<feature type="modified residue" description="N6-(pyridoxal phosphate)lysine" evidence="2 3">
    <location>
        <position position="72"/>
    </location>
</feature>
<organism evidence="6 7">
    <name type="scientific">Candidatus Endolissoclinum faulkneri L5</name>
    <dbReference type="NCBI Taxonomy" id="1401328"/>
    <lineage>
        <taxon>Bacteria</taxon>
        <taxon>Pseudomonadati</taxon>
        <taxon>Pseudomonadota</taxon>
        <taxon>Alphaproteobacteria</taxon>
        <taxon>Rhodospirillales</taxon>
        <taxon>Rhodospirillaceae</taxon>
        <taxon>Candidatus Endolissoclinum</taxon>
    </lineage>
</organism>
<dbReference type="InterPro" id="IPR029066">
    <property type="entry name" value="PLP-binding_barrel"/>
</dbReference>
<dbReference type="Pfam" id="PF01168">
    <property type="entry name" value="Ala_racemase_N"/>
    <property type="match status" value="1"/>
</dbReference>
<dbReference type="HOGENOM" id="CLU_059988_1_1_5"/>
<dbReference type="GO" id="GO:0030170">
    <property type="term" value="F:pyridoxal phosphate binding"/>
    <property type="evidence" value="ECO:0007669"/>
    <property type="project" value="UniProtKB-UniRule"/>
</dbReference>
<dbReference type="AlphaFoldDB" id="V9TUU1"/>
<evidence type="ECO:0000256" key="3">
    <source>
        <dbReference type="PIRSR" id="PIRSR004848-1"/>
    </source>
</evidence>
<comment type="function">
    <text evidence="2">Pyridoxal 5'-phosphate (PLP)-binding protein, which is involved in PLP homeostasis.</text>
</comment>